<evidence type="ECO:0008006" key="5">
    <source>
        <dbReference type="Google" id="ProtNLM"/>
    </source>
</evidence>
<dbReference type="OrthoDB" id="4161589at2759"/>
<dbReference type="Proteomes" id="UP000326268">
    <property type="component" value="Unassembled WGS sequence"/>
</dbReference>
<dbReference type="EMBL" id="ML737563">
    <property type="protein sequence ID" value="KAE8370863.1"/>
    <property type="molecule type" value="Genomic_DNA"/>
</dbReference>
<organism evidence="3 4">
    <name type="scientific">Aspergillus caelatus</name>
    <dbReference type="NCBI Taxonomy" id="61420"/>
    <lineage>
        <taxon>Eukaryota</taxon>
        <taxon>Fungi</taxon>
        <taxon>Dikarya</taxon>
        <taxon>Ascomycota</taxon>
        <taxon>Pezizomycotina</taxon>
        <taxon>Eurotiomycetes</taxon>
        <taxon>Eurotiomycetidae</taxon>
        <taxon>Eurotiales</taxon>
        <taxon>Aspergillaceae</taxon>
        <taxon>Aspergillus</taxon>
        <taxon>Aspergillus subgen. Circumdati</taxon>
    </lineage>
</organism>
<feature type="compositionally biased region" description="Basic and acidic residues" evidence="2">
    <location>
        <begin position="13"/>
        <end position="31"/>
    </location>
</feature>
<gene>
    <name evidence="3" type="ORF">BDV27DRAFT_140098</name>
</gene>
<feature type="coiled-coil region" evidence="1">
    <location>
        <begin position="54"/>
        <end position="81"/>
    </location>
</feature>
<evidence type="ECO:0000256" key="1">
    <source>
        <dbReference type="SAM" id="Coils"/>
    </source>
</evidence>
<accession>A0A5N7AMD8</accession>
<dbReference type="Pfam" id="PF11905">
    <property type="entry name" value="DUF3425"/>
    <property type="match status" value="1"/>
</dbReference>
<dbReference type="CDD" id="cd22541">
    <property type="entry name" value="SP5_N"/>
    <property type="match status" value="1"/>
</dbReference>
<sequence>MESPRTNHTISASERKRMRDRKAQKTAREKRGVRIKALEDRVTYCERHHGANWVQHMMAAMENLQRENQMLRERQERLRVLFSSWEQDESTPHPIRGDVTSIRIDPSSAAHAPAKALSIQQPLNTRGIKRDGVPSQGFPSSHSNPASPLFPGETAPESIPAWCLTPINEYGRISTPLPAATCPWLAHPDQIAACPSLPSPLDLLHGTRRNFLADKISQALRVRAIRDPERLACGWLIYVFSKWLVTPNLAAFSHIPSFLRPILLQMQRDHPSGLDVLVFPQIRANLIQNWDKYDFKEVFDYMSCCQKVRWPWGEDILERDGEDNLHIRREFFDVFTRESGWGLTPEFMEKYPGSLPRIGWDA</sequence>
<dbReference type="AlphaFoldDB" id="A0A5N7AMD8"/>
<name>A0A5N7AMD8_9EURO</name>
<evidence type="ECO:0000256" key="2">
    <source>
        <dbReference type="SAM" id="MobiDB-lite"/>
    </source>
</evidence>
<keyword evidence="4" id="KW-1185">Reference proteome</keyword>
<feature type="compositionally biased region" description="Polar residues" evidence="2">
    <location>
        <begin position="1"/>
        <end position="12"/>
    </location>
</feature>
<dbReference type="RefSeq" id="XP_031933944.1">
    <property type="nucleotide sequence ID" value="XM_032069590.1"/>
</dbReference>
<protein>
    <recommendedName>
        <fullName evidence="5">BZIP domain-containing protein</fullName>
    </recommendedName>
</protein>
<feature type="region of interest" description="Disordered" evidence="2">
    <location>
        <begin position="1"/>
        <end position="31"/>
    </location>
</feature>
<dbReference type="PANTHER" id="PTHR37012">
    <property type="entry name" value="B-ZIP TRANSCRIPTION FACTOR (EUROFUNG)-RELATED"/>
    <property type="match status" value="1"/>
</dbReference>
<dbReference type="CDD" id="cd14688">
    <property type="entry name" value="bZIP_YAP"/>
    <property type="match status" value="1"/>
</dbReference>
<feature type="compositionally biased region" description="Polar residues" evidence="2">
    <location>
        <begin position="137"/>
        <end position="146"/>
    </location>
</feature>
<dbReference type="GeneID" id="43654036"/>
<dbReference type="InterPro" id="IPR021833">
    <property type="entry name" value="DUF3425"/>
</dbReference>
<feature type="region of interest" description="Disordered" evidence="2">
    <location>
        <begin position="111"/>
        <end position="151"/>
    </location>
</feature>
<evidence type="ECO:0000313" key="3">
    <source>
        <dbReference type="EMBL" id="KAE8370863.1"/>
    </source>
</evidence>
<dbReference type="Gene3D" id="1.20.5.170">
    <property type="match status" value="1"/>
</dbReference>
<keyword evidence="1" id="KW-0175">Coiled coil</keyword>
<reference evidence="3 4" key="1">
    <citation type="submission" date="2019-04" db="EMBL/GenBank/DDBJ databases">
        <title>Friends and foes A comparative genomics studyof 23 Aspergillus species from section Flavi.</title>
        <authorList>
            <consortium name="DOE Joint Genome Institute"/>
            <person name="Kjaerbolling I."/>
            <person name="Vesth T."/>
            <person name="Frisvad J.C."/>
            <person name="Nybo J.L."/>
            <person name="Theobald S."/>
            <person name="Kildgaard S."/>
            <person name="Isbrandt T."/>
            <person name="Kuo A."/>
            <person name="Sato A."/>
            <person name="Lyhne E.K."/>
            <person name="Kogle M.E."/>
            <person name="Wiebenga A."/>
            <person name="Kun R.S."/>
            <person name="Lubbers R.J."/>
            <person name="Makela M.R."/>
            <person name="Barry K."/>
            <person name="Chovatia M."/>
            <person name="Clum A."/>
            <person name="Daum C."/>
            <person name="Haridas S."/>
            <person name="He G."/>
            <person name="LaButti K."/>
            <person name="Lipzen A."/>
            <person name="Mondo S."/>
            <person name="Riley R."/>
            <person name="Salamov A."/>
            <person name="Simmons B.A."/>
            <person name="Magnuson J.K."/>
            <person name="Henrissat B."/>
            <person name="Mortensen U.H."/>
            <person name="Larsen T.O."/>
            <person name="Devries R.P."/>
            <person name="Grigoriev I.V."/>
            <person name="Machida M."/>
            <person name="Baker S.E."/>
            <person name="Andersen M.R."/>
        </authorList>
    </citation>
    <scope>NUCLEOTIDE SEQUENCE [LARGE SCALE GENOMIC DNA]</scope>
    <source>
        <strain evidence="3 4">CBS 763.97</strain>
    </source>
</reference>
<dbReference type="PANTHER" id="PTHR37012:SF6">
    <property type="entry name" value="BZIP TRANSCRIPTION FACTOR"/>
    <property type="match status" value="1"/>
</dbReference>
<proteinExistence type="predicted"/>
<evidence type="ECO:0000313" key="4">
    <source>
        <dbReference type="Proteomes" id="UP000326268"/>
    </source>
</evidence>